<proteinExistence type="predicted"/>
<dbReference type="EC" id="3.5.1.18" evidence="1"/>
<dbReference type="AlphaFoldDB" id="A0A3B0Y287"/>
<feature type="non-terminal residue" evidence="1">
    <location>
        <position position="1"/>
    </location>
</feature>
<keyword evidence="1" id="KW-0378">Hydrolase</keyword>
<gene>
    <name evidence="1" type="ORF">MNBD_GAMMA12-2019</name>
</gene>
<dbReference type="Gene3D" id="3.40.630.10">
    <property type="entry name" value="Zn peptidases"/>
    <property type="match status" value="1"/>
</dbReference>
<dbReference type="GO" id="GO:0009014">
    <property type="term" value="F:succinyl-diaminopimelate desuccinylase activity"/>
    <property type="evidence" value="ECO:0007669"/>
    <property type="project" value="UniProtKB-EC"/>
</dbReference>
<reference evidence="1" key="1">
    <citation type="submission" date="2018-06" db="EMBL/GenBank/DDBJ databases">
        <authorList>
            <person name="Zhirakovskaya E."/>
        </authorList>
    </citation>
    <scope>NUCLEOTIDE SEQUENCE</scope>
</reference>
<protein>
    <submittedName>
        <fullName evidence="1">N-succinyl-L,L-diaminopimelate desuccinylase</fullName>
        <ecNumber evidence="1">3.5.1.18</ecNumber>
    </submittedName>
</protein>
<dbReference type="SUPFAM" id="SSF53187">
    <property type="entry name" value="Zn-dependent exopeptidases"/>
    <property type="match status" value="1"/>
</dbReference>
<name>A0A3B0Y287_9ZZZZ</name>
<sequence>GAQVLELGPLNATIHQVDEHVDVKELEQLSEVYEQILVELFVN</sequence>
<accession>A0A3B0Y287</accession>
<dbReference type="EMBL" id="UOFL01000006">
    <property type="protein sequence ID" value="VAW71000.1"/>
    <property type="molecule type" value="Genomic_DNA"/>
</dbReference>
<organism evidence="1">
    <name type="scientific">hydrothermal vent metagenome</name>
    <dbReference type="NCBI Taxonomy" id="652676"/>
    <lineage>
        <taxon>unclassified sequences</taxon>
        <taxon>metagenomes</taxon>
        <taxon>ecological metagenomes</taxon>
    </lineage>
</organism>
<evidence type="ECO:0000313" key="1">
    <source>
        <dbReference type="EMBL" id="VAW71000.1"/>
    </source>
</evidence>